<dbReference type="RefSeq" id="WP_268062537.1">
    <property type="nucleotide sequence ID" value="NZ_JAPQFJ010000020.1"/>
</dbReference>
<organism evidence="1 2">
    <name type="scientific">Clostridium brassicae</name>
    <dbReference type="NCBI Taxonomy" id="2999072"/>
    <lineage>
        <taxon>Bacteria</taxon>
        <taxon>Bacillati</taxon>
        <taxon>Bacillota</taxon>
        <taxon>Clostridia</taxon>
        <taxon>Eubacteriales</taxon>
        <taxon>Clostridiaceae</taxon>
        <taxon>Clostridium</taxon>
    </lineage>
</organism>
<dbReference type="EMBL" id="JAPQFJ010000020">
    <property type="protein sequence ID" value="MCY6960100.1"/>
    <property type="molecule type" value="Genomic_DNA"/>
</dbReference>
<reference evidence="1" key="1">
    <citation type="submission" date="2022-12" db="EMBL/GenBank/DDBJ databases">
        <title>Clostridium sp. nov., isolated from industrial wastewater.</title>
        <authorList>
            <person name="Jiayan W."/>
        </authorList>
    </citation>
    <scope>NUCLEOTIDE SEQUENCE</scope>
    <source>
        <strain evidence="1">ZC22-4</strain>
    </source>
</reference>
<protein>
    <submittedName>
        <fullName evidence="1">Uncharacterized protein</fullName>
    </submittedName>
</protein>
<evidence type="ECO:0000313" key="1">
    <source>
        <dbReference type="EMBL" id="MCY6960100.1"/>
    </source>
</evidence>
<comment type="caution">
    <text evidence="1">The sequence shown here is derived from an EMBL/GenBank/DDBJ whole genome shotgun (WGS) entry which is preliminary data.</text>
</comment>
<evidence type="ECO:0000313" key="2">
    <source>
        <dbReference type="Proteomes" id="UP001144612"/>
    </source>
</evidence>
<sequence>MMAVYGLLKLDKQVIPVYEGQYDVRVLMNAVKTMMGNREISIDKMIGKLLMNTGLK</sequence>
<proteinExistence type="predicted"/>
<dbReference type="Proteomes" id="UP001144612">
    <property type="component" value="Unassembled WGS sequence"/>
</dbReference>
<name>A0ABT4DCQ9_9CLOT</name>
<keyword evidence="2" id="KW-1185">Reference proteome</keyword>
<gene>
    <name evidence="1" type="ORF">OW729_15880</name>
</gene>
<accession>A0ABT4DCQ9</accession>